<reference evidence="2" key="1">
    <citation type="journal article" date="2020" name="mSystems">
        <title>Genome- and Community-Level Interaction Insights into Carbon Utilization and Element Cycling Functions of Hydrothermarchaeota in Hydrothermal Sediment.</title>
        <authorList>
            <person name="Zhou Z."/>
            <person name="Liu Y."/>
            <person name="Xu W."/>
            <person name="Pan J."/>
            <person name="Luo Z.H."/>
            <person name="Li M."/>
        </authorList>
    </citation>
    <scope>NUCLEOTIDE SEQUENCE [LARGE SCALE GENOMIC DNA]</scope>
    <source>
        <strain evidence="2">SpSt-125</strain>
    </source>
</reference>
<proteinExistence type="predicted"/>
<protein>
    <submittedName>
        <fullName evidence="2">Uncharacterized protein</fullName>
    </submittedName>
</protein>
<sequence>MSTRAMVLLVLGVVLFVIGWAALISGVEFKMCSSYVQVPSQFVGRLSPSYSEWYYWRNVVVNLSNVFIRAGAPFSYRFSVNQTIGYIYIELEGDVKKENFSGFLSILNTLTNETVVYTTLSPEKSVAGRGLNTTLFFMKSLDPGNYTLTLKLDSDAEIKKLLIHGPSSREVTVQAIEITLTPSENGYEQIKIDYVCGVDFSRALTASTLVGLGVAAIMAGALLEAYRKPYRIGEVGKKTAKRR</sequence>
<organism evidence="2">
    <name type="scientific">Ignisphaera aggregans</name>
    <dbReference type="NCBI Taxonomy" id="334771"/>
    <lineage>
        <taxon>Archaea</taxon>
        <taxon>Thermoproteota</taxon>
        <taxon>Thermoprotei</taxon>
        <taxon>Desulfurococcales</taxon>
        <taxon>Desulfurococcaceae</taxon>
        <taxon>Ignisphaera</taxon>
    </lineage>
</organism>
<accession>A0A7J2U2B8</accession>
<keyword evidence="1" id="KW-0812">Transmembrane</keyword>
<gene>
    <name evidence="2" type="ORF">ENO26_05425</name>
</gene>
<comment type="caution">
    <text evidence="2">The sequence shown here is derived from an EMBL/GenBank/DDBJ whole genome shotgun (WGS) entry which is preliminary data.</text>
</comment>
<evidence type="ECO:0000256" key="1">
    <source>
        <dbReference type="SAM" id="Phobius"/>
    </source>
</evidence>
<dbReference type="AlphaFoldDB" id="A0A7J2U2B8"/>
<keyword evidence="1" id="KW-1133">Transmembrane helix</keyword>
<keyword evidence="1" id="KW-0472">Membrane</keyword>
<evidence type="ECO:0000313" key="2">
    <source>
        <dbReference type="EMBL" id="HEM66990.1"/>
    </source>
</evidence>
<dbReference type="EMBL" id="DSEU01000039">
    <property type="protein sequence ID" value="HEM66990.1"/>
    <property type="molecule type" value="Genomic_DNA"/>
</dbReference>
<feature type="transmembrane region" description="Helical" evidence="1">
    <location>
        <begin position="203"/>
        <end position="223"/>
    </location>
</feature>
<name>A0A7J2U2B8_9CREN</name>